<dbReference type="InterPro" id="IPR029044">
    <property type="entry name" value="Nucleotide-diphossugar_trans"/>
</dbReference>
<dbReference type="OrthoDB" id="9815923at2"/>
<evidence type="ECO:0000256" key="2">
    <source>
        <dbReference type="SAM" id="MobiDB-lite"/>
    </source>
</evidence>
<dbReference type="STRING" id="863227.GCA_000373005_04364"/>
<proteinExistence type="inferred from homology"/>
<dbReference type="EMBL" id="PNYC01000008">
    <property type="protein sequence ID" value="PMS36018.1"/>
    <property type="molecule type" value="Genomic_DNA"/>
</dbReference>
<dbReference type="CDD" id="cd02511">
    <property type="entry name" value="Beta4Glucosyltransferase"/>
    <property type="match status" value="1"/>
</dbReference>
<sequence length="317" mass="34952">MRSAARAGRCRPKAENSRQTRAPLGVFDRAPARPVYSDSAHPSPQNRTVTVPSSDRPRPTLGVAIIALNSEARLAQCLEAVSFADEIVVVDGGSSDATARIAEAHGARVVVEREWPGFGPQKNRAVAALATDWILSMDTDEVVTPELAASIREAIAAEQAEVFELDRLSNFCGHWMRHSGWSPDWVPRLFRRGAARFSDDLVHERLVFEGPPGRLSGKLLHYSFDDFETVLRKIDAYSSAGARQRLAVNGKRGGVRQALTHGLWAFVKTYLIKGGFLDGRMGFILAVSNAEGAYYRYLKLMLALERQHASDDDRHVS</sequence>
<name>A0A2N7X2N4_9BURK</name>
<comment type="similarity">
    <text evidence="1">Belongs to the glycosyltransferase 2 family. WaaE/KdtX subfamily.</text>
</comment>
<dbReference type="Pfam" id="PF00535">
    <property type="entry name" value="Glycos_transf_2"/>
    <property type="match status" value="1"/>
</dbReference>
<dbReference type="Proteomes" id="UP000235777">
    <property type="component" value="Unassembled WGS sequence"/>
</dbReference>
<comment type="caution">
    <text evidence="4">The sequence shown here is derived from an EMBL/GenBank/DDBJ whole genome shotgun (WGS) entry which is preliminary data.</text>
</comment>
<dbReference type="SUPFAM" id="SSF53448">
    <property type="entry name" value="Nucleotide-diphospho-sugar transferases"/>
    <property type="match status" value="1"/>
</dbReference>
<dbReference type="GO" id="GO:0016740">
    <property type="term" value="F:transferase activity"/>
    <property type="evidence" value="ECO:0007669"/>
    <property type="project" value="UniProtKB-KW"/>
</dbReference>
<reference evidence="4 5" key="1">
    <citation type="submission" date="2018-01" db="EMBL/GenBank/DDBJ databases">
        <title>Whole genome analyses suggest that Burkholderia sensu lato contains two further novel genera in the rhizoxinica-symbiotica group Mycetohabitans gen. nov., and Trinickia gen. nov.: implications for the evolution of diazotrophy and nodulation in the Burkholderiaceae.</title>
        <authorList>
            <person name="Estrada-de los Santos P."/>
            <person name="Palmer M."/>
            <person name="Chavez-Ramirez B."/>
            <person name="Beukes C."/>
            <person name="Steenkamp E.T."/>
            <person name="Hirsch A.M."/>
            <person name="Manyaka P."/>
            <person name="Maluk M."/>
            <person name="Lafos M."/>
            <person name="Crook M."/>
            <person name="Gross E."/>
            <person name="Simon M.F."/>
            <person name="Bueno dos Reis Junior F."/>
            <person name="Poole P.S."/>
            <person name="Venter S.N."/>
            <person name="James E.K."/>
        </authorList>
    </citation>
    <scope>NUCLEOTIDE SEQUENCE [LARGE SCALE GENOMIC DNA]</scope>
    <source>
        <strain evidence="4 5">JPY 581</strain>
    </source>
</reference>
<keyword evidence="5" id="KW-1185">Reference proteome</keyword>
<evidence type="ECO:0000256" key="1">
    <source>
        <dbReference type="ARBA" id="ARBA00038494"/>
    </source>
</evidence>
<feature type="region of interest" description="Disordered" evidence="2">
    <location>
        <begin position="1"/>
        <end position="56"/>
    </location>
</feature>
<keyword evidence="4" id="KW-0808">Transferase</keyword>
<feature type="compositionally biased region" description="Polar residues" evidence="2">
    <location>
        <begin position="40"/>
        <end position="53"/>
    </location>
</feature>
<dbReference type="Gene3D" id="3.90.550.10">
    <property type="entry name" value="Spore Coat Polysaccharide Biosynthesis Protein SpsA, Chain A"/>
    <property type="match status" value="1"/>
</dbReference>
<evidence type="ECO:0000259" key="3">
    <source>
        <dbReference type="Pfam" id="PF00535"/>
    </source>
</evidence>
<accession>A0A2N7X2N4</accession>
<organism evidence="4 5">
    <name type="scientific">Trinickia symbiotica</name>
    <dbReference type="NCBI Taxonomy" id="863227"/>
    <lineage>
        <taxon>Bacteria</taxon>
        <taxon>Pseudomonadati</taxon>
        <taxon>Pseudomonadota</taxon>
        <taxon>Betaproteobacteria</taxon>
        <taxon>Burkholderiales</taxon>
        <taxon>Burkholderiaceae</taxon>
        <taxon>Trinickia</taxon>
    </lineage>
</organism>
<dbReference type="InterPro" id="IPR001173">
    <property type="entry name" value="Glyco_trans_2-like"/>
</dbReference>
<dbReference type="AlphaFoldDB" id="A0A2N7X2N4"/>
<gene>
    <name evidence="4" type="ORF">C0Z20_14205</name>
</gene>
<protein>
    <submittedName>
        <fullName evidence="4">Glycosyltransferase family 2 protein</fullName>
    </submittedName>
</protein>
<evidence type="ECO:0000313" key="5">
    <source>
        <dbReference type="Proteomes" id="UP000235777"/>
    </source>
</evidence>
<dbReference type="PANTHER" id="PTHR43630">
    <property type="entry name" value="POLY-BETA-1,6-N-ACETYL-D-GLUCOSAMINE SYNTHASE"/>
    <property type="match status" value="1"/>
</dbReference>
<dbReference type="PANTHER" id="PTHR43630:SF2">
    <property type="entry name" value="GLYCOSYLTRANSFERASE"/>
    <property type="match status" value="1"/>
</dbReference>
<evidence type="ECO:0000313" key="4">
    <source>
        <dbReference type="EMBL" id="PMS36018.1"/>
    </source>
</evidence>
<feature type="domain" description="Glycosyltransferase 2-like" evidence="3">
    <location>
        <begin position="63"/>
        <end position="192"/>
    </location>
</feature>